<keyword evidence="11 15" id="KW-0472">Membrane</keyword>
<gene>
    <name evidence="17" type="primary">CCH1</name>
    <name evidence="17" type="ORF">FIM1_4236</name>
</gene>
<keyword evidence="18" id="KW-1185">Reference proteome</keyword>
<feature type="transmembrane region" description="Helical" evidence="15">
    <location>
        <begin position="1527"/>
        <end position="1545"/>
    </location>
</feature>
<accession>A0ABX6F0Y4</accession>
<dbReference type="EMBL" id="CP015059">
    <property type="protein sequence ID" value="QGN17500.1"/>
    <property type="molecule type" value="Genomic_DNA"/>
</dbReference>
<evidence type="ECO:0000256" key="1">
    <source>
        <dbReference type="ARBA" id="ARBA00004141"/>
    </source>
</evidence>
<keyword evidence="2" id="KW-0813">Transport</keyword>
<dbReference type="Gene3D" id="1.10.238.10">
    <property type="entry name" value="EF-hand"/>
    <property type="match status" value="1"/>
</dbReference>
<feature type="domain" description="EF-hand" evidence="16">
    <location>
        <begin position="1720"/>
        <end position="1755"/>
    </location>
</feature>
<keyword evidence="13" id="KW-0407">Ion channel</keyword>
<dbReference type="Proteomes" id="UP000422736">
    <property type="component" value="Chromosome 6"/>
</dbReference>
<organism evidence="17 18">
    <name type="scientific">Kluyveromyces marxianus</name>
    <name type="common">Yeast</name>
    <name type="synonym">Candida kefyr</name>
    <dbReference type="NCBI Taxonomy" id="4911"/>
    <lineage>
        <taxon>Eukaryota</taxon>
        <taxon>Fungi</taxon>
        <taxon>Dikarya</taxon>
        <taxon>Ascomycota</taxon>
        <taxon>Saccharomycotina</taxon>
        <taxon>Saccharomycetes</taxon>
        <taxon>Saccharomycetales</taxon>
        <taxon>Saccharomycetaceae</taxon>
        <taxon>Kluyveromyces</taxon>
    </lineage>
</organism>
<feature type="compositionally biased region" description="Polar residues" evidence="14">
    <location>
        <begin position="193"/>
        <end position="206"/>
    </location>
</feature>
<feature type="transmembrane region" description="Helical" evidence="15">
    <location>
        <begin position="623"/>
        <end position="648"/>
    </location>
</feature>
<feature type="transmembrane region" description="Helical" evidence="15">
    <location>
        <begin position="828"/>
        <end position="852"/>
    </location>
</feature>
<feature type="transmembrane region" description="Helical" evidence="15">
    <location>
        <begin position="901"/>
        <end position="934"/>
    </location>
</feature>
<dbReference type="InterPro" id="IPR005821">
    <property type="entry name" value="Ion_trans_dom"/>
</dbReference>
<feature type="region of interest" description="Disordered" evidence="14">
    <location>
        <begin position="1"/>
        <end position="49"/>
    </location>
</feature>
<reference evidence="17 18" key="1">
    <citation type="submission" date="2016-03" db="EMBL/GenBank/DDBJ databases">
        <title>How can Kluyveromyces marxianus grow so fast - potential evolutionary course in Saccharomyces Complex revealed by comparative genomics.</title>
        <authorList>
            <person name="Mo W."/>
            <person name="Lu W."/>
            <person name="Yang X."/>
            <person name="Qi J."/>
            <person name="Lv H."/>
        </authorList>
    </citation>
    <scope>NUCLEOTIDE SEQUENCE [LARGE SCALE GENOMIC DNA]</scope>
    <source>
        <strain evidence="17 18">FIM1</strain>
    </source>
</reference>
<evidence type="ECO:0000313" key="17">
    <source>
        <dbReference type="EMBL" id="QGN17500.1"/>
    </source>
</evidence>
<feature type="compositionally biased region" description="Basic and acidic residues" evidence="14">
    <location>
        <begin position="1943"/>
        <end position="1955"/>
    </location>
</feature>
<evidence type="ECO:0000259" key="16">
    <source>
        <dbReference type="PROSITE" id="PS50222"/>
    </source>
</evidence>
<sequence length="1995" mass="230192">MSERGSPSKSNNPRDGRAIQGKYGSHLRLPESTASFETNGSESKANDSLLINDESSISVDLMPSEDLSQGLMAHGDDDNILTIENEDLQDFKNLQSNVKNILELDTSEWLRRPIADHCSERSPNHSPTRNSGYRSRSRSRSRSRNRSPRRSMASSSHGIVFGQNIFERNDDSNRLNDEYELQDVFIGNDGSPAKSQASYNIDNRSTGTGGGLDDVQHGFHEGEGEEGDDYSEDNSSDASEYSKPVEEHLQLYGKSLGIISPFNPWRLKCAKLLLHKWYRPISMAVLLFYTIFLGHGVFHGAYGSSDLLFQSKYRTGVYIASIIFNWLFTFETIAKIVAFGFWNDEQLMRATGRKYDSLWELTGILKFYRYLETTYSSEFIHKIMPIRSLMEETPEQKKKAAMKSSVTVSDFRKVSDPVKLPRAYTRSSWGRLELLSTFSAWMALLLSINNYDDKHGARLFRPLMAFRILKLVDLDQGLVSILRTLKYGVSELLNVGFMLLYFWVIFGVLGIQTFKGSLKRQCVWSNPNDPSDTYQYDMQFCGGFWNTTNHKVENYIFADNTKGPMAKGFICPPNSKCISNANPYNGRISFDNIINSMELIFVVMSANTFSDLMYYTMDSDNMGASLFFIFSIFFLTVWMVNLLIAVLYSSFEVAHEKYTNNGSDVKENILVSYGRRCRAFIQAKANESPLPKWAERAFRIYKRVEWVFVLTVLINICAFATLKHNGSASRTKNIYTINRVTSVIMFVETVIRLIIFCKTPWKILSSPSYIYDSITSLIWLIMSISPIQEKLGKDFDWLTVLPISRFYRVVILFSVTRNLWKKVLKNALVIWNLSAFYFLFVFLASLIVLLYFDGTLNRDDMDDVPYGFYSLPNSFITLFKIGSTENWTDSLYAMQEHAPNLFAAFFGSTLIILWFILANLVVLNVFVAVIASSFDVEEEDKRPLQIRHYLKVVYPEKIRNFTNVPLLDRIRRKFSKRKVNNSEDFKQFLFRGTAILSIAQNYSNINTEGVMDNNESSELPNPELNYLKRVLWRIRAYRSIKSNPFFKEPKVVFVESKDSNKQNTLKIQEWEDEKLTYLREHPSFNNTYFLFPPNHGLRKFCQKLVSSSYGKRTNNKIFFDDTPNKVGNNEFFSHFGKDLVVVVTFISTVLMVYYSCYATPIYRKTHHDKWSWIMYFEPIFVSLFTIEFLVKTIADGFIYSPNAYLLNPWNRIDLLVLIALWIDFISWLTGDGTLTRIIKGVSALRALRFLTISSMARATFKQVMFDGITYIFGACAIAFSILFPYTVWGLVIFRGQLGVCNDGDLSYSQCYNEYSNTVFKWNILMPRSYGDPVLHLNSFSSAFRSMYEIVSLEGWTDLLENMMSTTGVGQPAKLFASPYNGFFLIMFNFLSMVFILNIFISFIIGNYSRLKGTAYLTVAEKSWLEVKRLLSQAKPEPMPNFFNMGRTRRICYLLVVEKKNFYFSAFMQIILYIHIFGLLLSRDQPHGHLSTNQNALFMLTSSTLLMQECMHIYGLGVRLYVRKKWNVFRALVLLFAYLTNIYQFVAKHFIPYASNGRDILQLAVLLLIIPQNDTLNELINTATASLPSILSLVYLWFILFLVYAIALNQVFGLTKLGPNTSRNINARTVTKALLLLFRCSFGEGWNYIMNDFTLEEPYCFYTEDGTYTDCGTKAFAYTIMMSWNILSMYILSNMFISMIVEKFSYVYHREQKKDSPANQEEIRKFKAAWKKYDPDGVGEFDIQYLPKFMHSFDGPLSFKIWEGRLTAKSLKENYMKVNPNDPYDVKIDFDGLNKELSSIDYEKVKARLLEYRRFIHEIKLESKNHDCVQFQHLIRTVPLYTAYDKTECLGIDDYVKAMYNINKIDRLIENENNYNALRMIATRWKFVVRRNKIVLPELKVPLSSYPYAFASVDDIDSTKSPIIKTQETNLLWSPMQQKKSWFGEKDSERLGKDNNDYPSSSAGPLMKDYPVVHFRGKPRSSSSSSVSSQASVVSD</sequence>
<feature type="transmembrane region" description="Helical" evidence="15">
    <location>
        <begin position="318"/>
        <end position="342"/>
    </location>
</feature>
<keyword evidence="5" id="KW-0107">Calcium channel</keyword>
<evidence type="ECO:0000256" key="8">
    <source>
        <dbReference type="ARBA" id="ARBA00022882"/>
    </source>
</evidence>
<feature type="transmembrane region" description="Helical" evidence="15">
    <location>
        <begin position="797"/>
        <end position="816"/>
    </location>
</feature>
<evidence type="ECO:0000256" key="4">
    <source>
        <dbReference type="ARBA" id="ARBA00022568"/>
    </source>
</evidence>
<evidence type="ECO:0000256" key="15">
    <source>
        <dbReference type="SAM" id="Phobius"/>
    </source>
</evidence>
<feature type="region of interest" description="Disordered" evidence="14">
    <location>
        <begin position="186"/>
        <end position="239"/>
    </location>
</feature>
<dbReference type="InterPro" id="IPR002048">
    <property type="entry name" value="EF_hand_dom"/>
</dbReference>
<reference evidence="17 18" key="2">
    <citation type="submission" date="2019-11" db="EMBL/GenBank/DDBJ databases">
        <authorList>
            <person name="Lu H."/>
        </authorList>
    </citation>
    <scope>NUCLEOTIDE SEQUENCE [LARGE SCALE GENOMIC DNA]</scope>
    <source>
        <strain evidence="17 18">FIM1</strain>
    </source>
</reference>
<keyword evidence="4" id="KW-0109">Calcium transport</keyword>
<keyword evidence="6 15" id="KW-0812">Transmembrane</keyword>
<name>A0ABX6F0Y4_KLUMA</name>
<keyword evidence="12" id="KW-0325">Glycoprotein</keyword>
<feature type="compositionally biased region" description="Low complexity" evidence="14">
    <location>
        <begin position="1980"/>
        <end position="1995"/>
    </location>
</feature>
<protein>
    <submittedName>
        <fullName evidence="17">Calcium-channel protein CCH1</fullName>
    </submittedName>
</protein>
<feature type="transmembrane region" description="Helical" evidence="15">
    <location>
        <begin position="704"/>
        <end position="722"/>
    </location>
</feature>
<dbReference type="SUPFAM" id="SSF81324">
    <property type="entry name" value="Voltage-gated potassium channels"/>
    <property type="match status" value="3"/>
</dbReference>
<evidence type="ECO:0000313" key="18">
    <source>
        <dbReference type="Proteomes" id="UP000422736"/>
    </source>
</evidence>
<evidence type="ECO:0000256" key="9">
    <source>
        <dbReference type="ARBA" id="ARBA00022989"/>
    </source>
</evidence>
<feature type="compositionally biased region" description="Polar residues" evidence="14">
    <location>
        <begin position="1"/>
        <end position="11"/>
    </location>
</feature>
<dbReference type="InterPro" id="IPR050599">
    <property type="entry name" value="VDCC_alpha-1_subunit"/>
</dbReference>
<evidence type="ECO:0000256" key="3">
    <source>
        <dbReference type="ARBA" id="ARBA00022553"/>
    </source>
</evidence>
<evidence type="ECO:0000256" key="12">
    <source>
        <dbReference type="ARBA" id="ARBA00023180"/>
    </source>
</evidence>
<feature type="transmembrane region" description="Helical" evidence="15">
    <location>
        <begin position="1461"/>
        <end position="1480"/>
    </location>
</feature>
<feature type="compositionally biased region" description="Acidic residues" evidence="14">
    <location>
        <begin position="223"/>
        <end position="235"/>
    </location>
</feature>
<evidence type="ECO:0000256" key="10">
    <source>
        <dbReference type="ARBA" id="ARBA00023065"/>
    </source>
</evidence>
<keyword evidence="9 15" id="KW-1133">Transmembrane helix</keyword>
<evidence type="ECO:0000256" key="13">
    <source>
        <dbReference type="ARBA" id="ARBA00023303"/>
    </source>
</evidence>
<feature type="transmembrane region" description="Helical" evidence="15">
    <location>
        <begin position="492"/>
        <end position="511"/>
    </location>
</feature>
<feature type="transmembrane region" description="Helical" evidence="15">
    <location>
        <begin position="1139"/>
        <end position="1160"/>
    </location>
</feature>
<evidence type="ECO:0000256" key="5">
    <source>
        <dbReference type="ARBA" id="ARBA00022673"/>
    </source>
</evidence>
<comment type="subcellular location">
    <subcellularLocation>
        <location evidence="1">Membrane</location>
        <topology evidence="1">Multi-pass membrane protein</topology>
    </subcellularLocation>
</comment>
<feature type="region of interest" description="Disordered" evidence="14">
    <location>
        <begin position="116"/>
        <end position="165"/>
    </location>
</feature>
<dbReference type="InterPro" id="IPR027359">
    <property type="entry name" value="Volt_channel_dom_sf"/>
</dbReference>
<evidence type="ECO:0000256" key="6">
    <source>
        <dbReference type="ARBA" id="ARBA00022692"/>
    </source>
</evidence>
<keyword evidence="8" id="KW-0851">Voltage-gated channel</keyword>
<feature type="transmembrane region" description="Helical" evidence="15">
    <location>
        <begin position="1674"/>
        <end position="1700"/>
    </location>
</feature>
<feature type="transmembrane region" description="Helical" evidence="15">
    <location>
        <begin position="1268"/>
        <end position="1288"/>
    </location>
</feature>
<dbReference type="PROSITE" id="PS50222">
    <property type="entry name" value="EF_HAND_2"/>
    <property type="match status" value="1"/>
</dbReference>
<keyword evidence="10" id="KW-0406">Ion transport</keyword>
<evidence type="ECO:0000256" key="11">
    <source>
        <dbReference type="ARBA" id="ARBA00023136"/>
    </source>
</evidence>
<evidence type="ECO:0000256" key="7">
    <source>
        <dbReference type="ARBA" id="ARBA00022837"/>
    </source>
</evidence>
<feature type="compositionally biased region" description="Basic residues" evidence="14">
    <location>
        <begin position="135"/>
        <end position="149"/>
    </location>
</feature>
<keyword evidence="7" id="KW-0106">Calcium</keyword>
<feature type="transmembrane region" description="Helical" evidence="15">
    <location>
        <begin position="1172"/>
        <end position="1190"/>
    </location>
</feature>
<keyword evidence="3" id="KW-0597">Phosphoprotein</keyword>
<evidence type="ECO:0000256" key="14">
    <source>
        <dbReference type="SAM" id="MobiDB-lite"/>
    </source>
</evidence>
<feature type="transmembrane region" description="Helical" evidence="15">
    <location>
        <begin position="1382"/>
        <end position="1404"/>
    </location>
</feature>
<proteinExistence type="predicted"/>
<evidence type="ECO:0000256" key="2">
    <source>
        <dbReference type="ARBA" id="ARBA00022448"/>
    </source>
</evidence>
<dbReference type="Gene3D" id="1.20.120.350">
    <property type="entry name" value="Voltage-gated potassium channels. Chain C"/>
    <property type="match status" value="3"/>
</dbReference>
<feature type="transmembrane region" description="Helical" evidence="15">
    <location>
        <begin position="1593"/>
        <end position="1611"/>
    </location>
</feature>
<dbReference type="Gene3D" id="1.10.287.70">
    <property type="match status" value="4"/>
</dbReference>
<dbReference type="PANTHER" id="PTHR45628">
    <property type="entry name" value="VOLTAGE-DEPENDENT CALCIUM CHANNEL TYPE A SUBUNIT ALPHA-1"/>
    <property type="match status" value="1"/>
</dbReference>
<feature type="transmembrane region" description="Helical" evidence="15">
    <location>
        <begin position="277"/>
        <end position="298"/>
    </location>
</feature>
<dbReference type="Pfam" id="PF00520">
    <property type="entry name" value="Ion_trans"/>
    <property type="match status" value="4"/>
</dbReference>
<feature type="transmembrane region" description="Helical" evidence="15">
    <location>
        <begin position="1495"/>
        <end position="1515"/>
    </location>
</feature>
<feature type="transmembrane region" description="Helical" evidence="15">
    <location>
        <begin position="734"/>
        <end position="757"/>
    </location>
</feature>
<feature type="compositionally biased region" description="Polar residues" evidence="14">
    <location>
        <begin position="32"/>
        <end position="43"/>
    </location>
</feature>
<feature type="transmembrane region" description="Helical" evidence="15">
    <location>
        <begin position="769"/>
        <end position="785"/>
    </location>
</feature>
<dbReference type="PANTHER" id="PTHR45628:SF7">
    <property type="entry name" value="VOLTAGE-DEPENDENT CALCIUM CHANNEL TYPE A SUBUNIT ALPHA-1"/>
    <property type="match status" value="1"/>
</dbReference>
<feature type="region of interest" description="Disordered" evidence="14">
    <location>
        <begin position="1943"/>
        <end position="1995"/>
    </location>
</feature>